<dbReference type="PANTHER" id="PTHR46972">
    <property type="entry name" value="MONOOXYGENASE ASQM-RELATED"/>
    <property type="match status" value="1"/>
</dbReference>
<sequence>MPTATPAIAILGAGPSGLMLARLLEVKQIDYVVFERDDSATAVGQGGTLDIHTGSGQTALQKAGLFDKFKASARYDGQAFKVVDKDGNEVLNMTPDGREDRPEIDRKELRQLLLDSVPAGRIRWGHRVESVYRDESGSMAVRFDGGRVEEGFRLVVGADGAWSKARSLITPAKPQYSGISYLQTSIQTCNPNYFRVSRQCGTGMYMVISDAKSIIVQRMGNGSYNVYVSLHLPENWARQEAQLFKSPDFRTHVMTQYFADWSTHVTDLVRHSDGEFHSWPLWSLPPDSLSWEHVPGITLLGDAAHLALSNGEGVNCGMYDSLQLAEEIETCGMANLDEAVKRYEEKMLPRGVEHIEDGNQMQGMFHAQDSVVQFKVWAQSMGA</sequence>
<dbReference type="Pfam" id="PF01494">
    <property type="entry name" value="FAD_binding_3"/>
    <property type="match status" value="1"/>
</dbReference>
<name>A0A6A6PN95_9PEZI</name>
<gene>
    <name evidence="6" type="ORF">BDY17DRAFT_301503</name>
</gene>
<keyword evidence="1" id="KW-0285">Flavoprotein</keyword>
<feature type="domain" description="FAD-binding" evidence="5">
    <location>
        <begin position="8"/>
        <end position="346"/>
    </location>
</feature>
<dbReference type="PANTHER" id="PTHR46972:SF1">
    <property type="entry name" value="FAD DEPENDENT OXIDOREDUCTASE DOMAIN-CONTAINING PROTEIN"/>
    <property type="match status" value="1"/>
</dbReference>
<dbReference type="GO" id="GO:0004497">
    <property type="term" value="F:monooxygenase activity"/>
    <property type="evidence" value="ECO:0007669"/>
    <property type="project" value="UniProtKB-KW"/>
</dbReference>
<dbReference type="GO" id="GO:0071949">
    <property type="term" value="F:FAD binding"/>
    <property type="evidence" value="ECO:0007669"/>
    <property type="project" value="InterPro"/>
</dbReference>
<reference evidence="6" key="1">
    <citation type="journal article" date="2020" name="Stud. Mycol.">
        <title>101 Dothideomycetes genomes: a test case for predicting lifestyles and emergence of pathogens.</title>
        <authorList>
            <person name="Haridas S."/>
            <person name="Albert R."/>
            <person name="Binder M."/>
            <person name="Bloem J."/>
            <person name="Labutti K."/>
            <person name="Salamov A."/>
            <person name="Andreopoulos B."/>
            <person name="Baker S."/>
            <person name="Barry K."/>
            <person name="Bills G."/>
            <person name="Bluhm B."/>
            <person name="Cannon C."/>
            <person name="Castanera R."/>
            <person name="Culley D."/>
            <person name="Daum C."/>
            <person name="Ezra D."/>
            <person name="Gonzalez J."/>
            <person name="Henrissat B."/>
            <person name="Kuo A."/>
            <person name="Liang C."/>
            <person name="Lipzen A."/>
            <person name="Lutzoni F."/>
            <person name="Magnuson J."/>
            <person name="Mondo S."/>
            <person name="Nolan M."/>
            <person name="Ohm R."/>
            <person name="Pangilinan J."/>
            <person name="Park H.-J."/>
            <person name="Ramirez L."/>
            <person name="Alfaro M."/>
            <person name="Sun H."/>
            <person name="Tritt A."/>
            <person name="Yoshinaga Y."/>
            <person name="Zwiers L.-H."/>
            <person name="Turgeon B."/>
            <person name="Goodwin S."/>
            <person name="Spatafora J."/>
            <person name="Crous P."/>
            <person name="Grigoriev I."/>
        </authorList>
    </citation>
    <scope>NUCLEOTIDE SEQUENCE</scope>
    <source>
        <strain evidence="6">CBS 113389</strain>
    </source>
</reference>
<keyword evidence="3" id="KW-0560">Oxidoreductase</keyword>
<keyword evidence="2" id="KW-0274">FAD</keyword>
<evidence type="ECO:0000256" key="1">
    <source>
        <dbReference type="ARBA" id="ARBA00022630"/>
    </source>
</evidence>
<evidence type="ECO:0000259" key="5">
    <source>
        <dbReference type="Pfam" id="PF01494"/>
    </source>
</evidence>
<dbReference type="Gene3D" id="3.50.50.60">
    <property type="entry name" value="FAD/NAD(P)-binding domain"/>
    <property type="match status" value="1"/>
</dbReference>
<dbReference type="Proteomes" id="UP000799767">
    <property type="component" value="Unassembled WGS sequence"/>
</dbReference>
<dbReference type="SUPFAM" id="SSF51905">
    <property type="entry name" value="FAD/NAD(P)-binding domain"/>
    <property type="match status" value="1"/>
</dbReference>
<dbReference type="OrthoDB" id="655030at2759"/>
<evidence type="ECO:0000313" key="7">
    <source>
        <dbReference type="Proteomes" id="UP000799767"/>
    </source>
</evidence>
<keyword evidence="4" id="KW-0503">Monooxygenase</keyword>
<dbReference type="GeneID" id="54475260"/>
<dbReference type="PRINTS" id="PR00420">
    <property type="entry name" value="RNGMNOXGNASE"/>
</dbReference>
<dbReference type="InterPro" id="IPR002938">
    <property type="entry name" value="FAD-bd"/>
</dbReference>
<evidence type="ECO:0000256" key="4">
    <source>
        <dbReference type="ARBA" id="ARBA00023033"/>
    </source>
</evidence>
<evidence type="ECO:0000313" key="6">
    <source>
        <dbReference type="EMBL" id="KAF2481539.1"/>
    </source>
</evidence>
<evidence type="ECO:0000256" key="3">
    <source>
        <dbReference type="ARBA" id="ARBA00023002"/>
    </source>
</evidence>
<accession>A0A6A6PN95</accession>
<proteinExistence type="predicted"/>
<organism evidence="6 7">
    <name type="scientific">Neohortaea acidophila</name>
    <dbReference type="NCBI Taxonomy" id="245834"/>
    <lineage>
        <taxon>Eukaryota</taxon>
        <taxon>Fungi</taxon>
        <taxon>Dikarya</taxon>
        <taxon>Ascomycota</taxon>
        <taxon>Pezizomycotina</taxon>
        <taxon>Dothideomycetes</taxon>
        <taxon>Dothideomycetidae</taxon>
        <taxon>Mycosphaerellales</taxon>
        <taxon>Teratosphaeriaceae</taxon>
        <taxon>Neohortaea</taxon>
    </lineage>
</organism>
<dbReference type="EMBL" id="MU001638">
    <property type="protein sequence ID" value="KAF2481539.1"/>
    <property type="molecule type" value="Genomic_DNA"/>
</dbReference>
<evidence type="ECO:0000256" key="2">
    <source>
        <dbReference type="ARBA" id="ARBA00022827"/>
    </source>
</evidence>
<dbReference type="AlphaFoldDB" id="A0A6A6PN95"/>
<keyword evidence="7" id="KW-1185">Reference proteome</keyword>
<dbReference type="InterPro" id="IPR036188">
    <property type="entry name" value="FAD/NAD-bd_sf"/>
</dbReference>
<protein>
    <recommendedName>
        <fullName evidence="5">FAD-binding domain-containing protein</fullName>
    </recommendedName>
</protein>
<dbReference type="RefSeq" id="XP_033588109.1">
    <property type="nucleotide sequence ID" value="XM_033734258.1"/>
</dbReference>